<evidence type="ECO:0000313" key="2">
    <source>
        <dbReference type="Proteomes" id="UP000011783"/>
    </source>
</evidence>
<proteinExistence type="predicted"/>
<dbReference type="BioCyc" id="LBOR1193007:G11KN-3731-MONOMER"/>
<protein>
    <submittedName>
        <fullName evidence="1">PF14238 domain protein</fullName>
    </submittedName>
</protein>
<organism evidence="1 2">
    <name type="scientific">Leptospira borgpetersenii str. 200701203</name>
    <dbReference type="NCBI Taxonomy" id="1193007"/>
    <lineage>
        <taxon>Bacteria</taxon>
        <taxon>Pseudomonadati</taxon>
        <taxon>Spirochaetota</taxon>
        <taxon>Spirochaetia</taxon>
        <taxon>Leptospirales</taxon>
        <taxon>Leptospiraceae</taxon>
        <taxon>Leptospira</taxon>
    </lineage>
</organism>
<dbReference type="EMBL" id="AKWO02000083">
    <property type="protein sequence ID" value="EMF98560.1"/>
    <property type="molecule type" value="Genomic_DNA"/>
</dbReference>
<reference evidence="1 2" key="1">
    <citation type="submission" date="2013-01" db="EMBL/GenBank/DDBJ databases">
        <authorList>
            <person name="Harkins D.M."/>
            <person name="Durkin A.S."/>
            <person name="Brinkac L.M."/>
            <person name="Haft D.H."/>
            <person name="Selengut J.D."/>
            <person name="Sanka R."/>
            <person name="DePew J."/>
            <person name="Purushe J."/>
            <person name="Picardeau M."/>
            <person name="Werts C."/>
            <person name="Goarant C."/>
            <person name="Vinetz J.M."/>
            <person name="Sutton G.G."/>
            <person name="Nierman W.C."/>
            <person name="Fouts D.E."/>
        </authorList>
    </citation>
    <scope>NUCLEOTIDE SEQUENCE [LARGE SCALE GENOMIC DNA]</scope>
    <source>
        <strain evidence="1 2">200701203</strain>
    </source>
</reference>
<accession>M3HKG8</accession>
<comment type="caution">
    <text evidence="1">The sequence shown here is derived from an EMBL/GenBank/DDBJ whole genome shotgun (WGS) entry which is preliminary data.</text>
</comment>
<dbReference type="Proteomes" id="UP000011783">
    <property type="component" value="Unassembled WGS sequence"/>
</dbReference>
<gene>
    <name evidence="1" type="ORF">LEP1GSC123_1918</name>
</gene>
<evidence type="ECO:0000313" key="1">
    <source>
        <dbReference type="EMBL" id="EMF98560.1"/>
    </source>
</evidence>
<name>M3HKG8_LEPBO</name>
<sequence length="369" mass="42581">MKRIFLLLFALVALAFSFFFLEEKKEDQSEISVWKIDIDEIEYQPPKDSWEGEDLSSFYRMPIVFKRQKGIGKNDNFLTVHSKDSETGETLVFEGGYNAENIFRELSVLKAKGVEPIVNGEVAASLQLNENSPQIFLKSSGKLLKKIWIGKKKPFDSTRIIREGNEVLIVQGNTPDRFTRGIGEFRQKQLVNLRDESIVETIWEEEGKTLHLDNHPYKDQMAKKNFWRRLSGKPIPLEQSLGNSWNNQVISQLVELYPDDPNGAGYAVAKSLTNVPADASLKIRISNDDWITLRYYPKTNINSTDYRPAIRIINGKFSEPPFYIREDSFLRLKEVVGNLEKAEQKKKSPPIKTHFLKTRIFLLPQNDHR</sequence>
<dbReference type="AlphaFoldDB" id="M3HKG8"/>